<dbReference type="Pfam" id="PF01753">
    <property type="entry name" value="zf-MYND"/>
    <property type="match status" value="1"/>
</dbReference>
<name>A0A7M5XK19_9CNID</name>
<evidence type="ECO:0000313" key="6">
    <source>
        <dbReference type="EnsemblMetazoa" id="CLYHEMP024954.1"/>
    </source>
</evidence>
<organism evidence="6 7">
    <name type="scientific">Clytia hemisphaerica</name>
    <dbReference type="NCBI Taxonomy" id="252671"/>
    <lineage>
        <taxon>Eukaryota</taxon>
        <taxon>Metazoa</taxon>
        <taxon>Cnidaria</taxon>
        <taxon>Hydrozoa</taxon>
        <taxon>Hydroidolina</taxon>
        <taxon>Leptothecata</taxon>
        <taxon>Obeliida</taxon>
        <taxon>Clytiidae</taxon>
        <taxon>Clytia</taxon>
    </lineage>
</organism>
<dbReference type="PROSITE" id="PS01360">
    <property type="entry name" value="ZF_MYND_1"/>
    <property type="match status" value="1"/>
</dbReference>
<dbReference type="GO" id="GO:0008270">
    <property type="term" value="F:zinc ion binding"/>
    <property type="evidence" value="ECO:0007669"/>
    <property type="project" value="UniProtKB-KW"/>
</dbReference>
<accession>A0A7M5XK19</accession>
<keyword evidence="7" id="KW-1185">Reference proteome</keyword>
<dbReference type="SUPFAM" id="SSF144232">
    <property type="entry name" value="HIT/MYND zinc finger-like"/>
    <property type="match status" value="1"/>
</dbReference>
<reference evidence="6" key="1">
    <citation type="submission" date="2021-01" db="UniProtKB">
        <authorList>
            <consortium name="EnsemblMetazoa"/>
        </authorList>
    </citation>
    <scope>IDENTIFICATION</scope>
</reference>
<dbReference type="PROSITE" id="PS50865">
    <property type="entry name" value="ZF_MYND_2"/>
    <property type="match status" value="1"/>
</dbReference>
<keyword evidence="3" id="KW-0862">Zinc</keyword>
<dbReference type="Proteomes" id="UP000594262">
    <property type="component" value="Unplaced"/>
</dbReference>
<sequence length="119" mass="14086">MQEKCYVCGSKPAKQCTGCHLISYCCVSCQKKDWSFHKHSCKSKPHNVVDFLINANIYDDLVKKIFHYLPGRELHYVRCVKRSWRAIVDSMWHSKVDRNLFEVKLAHQWTHNCSQTPTW</sequence>
<dbReference type="SUPFAM" id="SSF81383">
    <property type="entry name" value="F-box domain"/>
    <property type="match status" value="1"/>
</dbReference>
<evidence type="ECO:0000256" key="1">
    <source>
        <dbReference type="ARBA" id="ARBA00022723"/>
    </source>
</evidence>
<dbReference type="OrthoDB" id="10008965at2759"/>
<dbReference type="InterPro" id="IPR002893">
    <property type="entry name" value="Znf_MYND"/>
</dbReference>
<dbReference type="Gene3D" id="6.10.140.2220">
    <property type="match status" value="1"/>
</dbReference>
<keyword evidence="2 4" id="KW-0863">Zinc-finger</keyword>
<evidence type="ECO:0000256" key="2">
    <source>
        <dbReference type="ARBA" id="ARBA00022771"/>
    </source>
</evidence>
<evidence type="ECO:0000313" key="7">
    <source>
        <dbReference type="Proteomes" id="UP000594262"/>
    </source>
</evidence>
<dbReference type="Gene3D" id="1.20.1280.50">
    <property type="match status" value="1"/>
</dbReference>
<dbReference type="InterPro" id="IPR036047">
    <property type="entry name" value="F-box-like_dom_sf"/>
</dbReference>
<feature type="domain" description="MYND-type" evidence="5">
    <location>
        <begin position="5"/>
        <end position="41"/>
    </location>
</feature>
<protein>
    <recommendedName>
        <fullName evidence="5">MYND-type domain-containing protein</fullName>
    </recommendedName>
</protein>
<dbReference type="AlphaFoldDB" id="A0A7M5XK19"/>
<evidence type="ECO:0000256" key="4">
    <source>
        <dbReference type="PROSITE-ProRule" id="PRU00134"/>
    </source>
</evidence>
<dbReference type="EnsemblMetazoa" id="CLYHEMT024954.1">
    <property type="protein sequence ID" value="CLYHEMP024954.1"/>
    <property type="gene ID" value="CLYHEMG024954"/>
</dbReference>
<proteinExistence type="predicted"/>
<keyword evidence="1" id="KW-0479">Metal-binding</keyword>
<evidence type="ECO:0000256" key="3">
    <source>
        <dbReference type="ARBA" id="ARBA00022833"/>
    </source>
</evidence>
<evidence type="ECO:0000259" key="5">
    <source>
        <dbReference type="PROSITE" id="PS50865"/>
    </source>
</evidence>